<dbReference type="CDD" id="cd12148">
    <property type="entry name" value="fungal_TF_MHR"/>
    <property type="match status" value="1"/>
</dbReference>
<evidence type="ECO:0000256" key="5">
    <source>
        <dbReference type="ARBA" id="ARBA00023125"/>
    </source>
</evidence>
<dbReference type="GO" id="GO:0006351">
    <property type="term" value="P:DNA-templated transcription"/>
    <property type="evidence" value="ECO:0007669"/>
    <property type="project" value="InterPro"/>
</dbReference>
<keyword evidence="6" id="KW-0804">Transcription</keyword>
<dbReference type="GO" id="GO:0008270">
    <property type="term" value="F:zinc ion binding"/>
    <property type="evidence" value="ECO:0007669"/>
    <property type="project" value="InterPro"/>
</dbReference>
<dbReference type="GO" id="GO:0000976">
    <property type="term" value="F:transcription cis-regulatory region binding"/>
    <property type="evidence" value="ECO:0007669"/>
    <property type="project" value="TreeGrafter"/>
</dbReference>
<evidence type="ECO:0000313" key="10">
    <source>
        <dbReference type="EMBL" id="RJE18499.1"/>
    </source>
</evidence>
<dbReference type="InterPro" id="IPR051089">
    <property type="entry name" value="prtT"/>
</dbReference>
<evidence type="ECO:0000259" key="9">
    <source>
        <dbReference type="PROSITE" id="PS50048"/>
    </source>
</evidence>
<protein>
    <submittedName>
        <fullName evidence="10">Transcription factor</fullName>
    </submittedName>
</protein>
<evidence type="ECO:0000256" key="3">
    <source>
        <dbReference type="ARBA" id="ARBA00022833"/>
    </source>
</evidence>
<accession>A0A3A2Z5Z9</accession>
<evidence type="ECO:0000256" key="7">
    <source>
        <dbReference type="ARBA" id="ARBA00023242"/>
    </source>
</evidence>
<dbReference type="PROSITE" id="PS00463">
    <property type="entry name" value="ZN2_CY6_FUNGAL_1"/>
    <property type="match status" value="1"/>
</dbReference>
<dbReference type="InterPro" id="IPR036864">
    <property type="entry name" value="Zn2-C6_fun-type_DNA-bd_sf"/>
</dbReference>
<dbReference type="EMBL" id="MVGC01000541">
    <property type="protein sequence ID" value="RJE18499.1"/>
    <property type="molecule type" value="Genomic_DNA"/>
</dbReference>
<gene>
    <name evidence="10" type="ORF">PHISCL_09165</name>
</gene>
<dbReference type="PANTHER" id="PTHR31845:SF10">
    <property type="entry name" value="ZN(II)2CYS6 TRANSCRIPTION FACTOR (EUROFUNG)"/>
    <property type="match status" value="1"/>
</dbReference>
<dbReference type="GO" id="GO:0000981">
    <property type="term" value="F:DNA-binding transcription factor activity, RNA polymerase II-specific"/>
    <property type="evidence" value="ECO:0007669"/>
    <property type="project" value="InterPro"/>
</dbReference>
<comment type="caution">
    <text evidence="10">The sequence shown here is derived from an EMBL/GenBank/DDBJ whole genome shotgun (WGS) entry which is preliminary data.</text>
</comment>
<dbReference type="CDD" id="cd00067">
    <property type="entry name" value="GAL4"/>
    <property type="match status" value="1"/>
</dbReference>
<keyword evidence="4" id="KW-0805">Transcription regulation</keyword>
<keyword evidence="5" id="KW-0238">DNA-binding</keyword>
<evidence type="ECO:0000256" key="1">
    <source>
        <dbReference type="ARBA" id="ARBA00004123"/>
    </source>
</evidence>
<dbReference type="SUPFAM" id="SSF57701">
    <property type="entry name" value="Zn2/Cys6 DNA-binding domain"/>
    <property type="match status" value="1"/>
</dbReference>
<evidence type="ECO:0000256" key="6">
    <source>
        <dbReference type="ARBA" id="ARBA00023163"/>
    </source>
</evidence>
<feature type="region of interest" description="Disordered" evidence="8">
    <location>
        <begin position="1"/>
        <end position="62"/>
    </location>
</feature>
<dbReference type="InterPro" id="IPR007219">
    <property type="entry name" value="XnlR_reg_dom"/>
</dbReference>
<dbReference type="STRING" id="2070753.A0A3A2Z5Z9"/>
<sequence length="732" mass="81757">MSFINFKLDSSTGRSTPIPIAAAGSQTSSRTRDGHFQRESTRDISFQEPTVERTYSTSSDGAPSSKKLVVINLMSFQFLRSSLTSKHRRIINPRRNAACFECKNSKTRCEKLLSGPEDKCHRCLRLNKECVLKLPNPLIPSVGDFPNQPTSLPAASSARYGREETFDANSTLEAEASAAFLGGLPGSCSSSLQLLNIRSKNVNLKIDAILDLRRAEQVFHHYINNFAPKCPMVVFPPGTTATFLRETKPLLFLSILSVAAAEYCTIDEQKVLGAEFRGYLAESVIVQGEKSLELVQALQVASLWYRSTDRYTQMNLNQLAHMATTMAIDLGLDKLEVLEPVGKSQDNLIGVEEQRAWLGCFLLSASLALILRRQSAITWTAKMDDYLANLQQFEACPTDVFLIKLVTTECLCHAIDRELYLSDPSRWVPAGDPKTMKIIQSYQSRIDFSPLDRLDPIQRSLVDFGRFSSLMYAHELVLHVNHNIDEFAAPFSAKSLTTCSFIDAQDLGSSRQSILQTFIVASRRLLDTFLGLPVTDMLALPPYLYGGRVVYAIVLLLKVHRAIMTSAKELHHVIKAGELHVETYLEKLVTVSKLLIANDESNALSRAFLIMPQLRDWFYLHQLKEPPSADKTNTTRDLPGQPNYDNGQNYTIPTSTVTLGGSSDAEFSDCSVIRKYSKQLDIPGSQFDELIQPAMTSYYPPARSMGSSSEVHGPTVATDDWFWEFFNAEMFN</sequence>
<feature type="compositionally biased region" description="Polar residues" evidence="8">
    <location>
        <begin position="43"/>
        <end position="62"/>
    </location>
</feature>
<comment type="subcellular location">
    <subcellularLocation>
        <location evidence="1">Nucleus</location>
    </subcellularLocation>
</comment>
<dbReference type="Gene3D" id="4.10.240.10">
    <property type="entry name" value="Zn(2)-C6 fungal-type DNA-binding domain"/>
    <property type="match status" value="1"/>
</dbReference>
<reference evidence="11" key="1">
    <citation type="submission" date="2017-02" db="EMBL/GenBank/DDBJ databases">
        <authorList>
            <person name="Tafer H."/>
            <person name="Lopandic K."/>
        </authorList>
    </citation>
    <scope>NUCLEOTIDE SEQUENCE [LARGE SCALE GENOMIC DNA]</scope>
    <source>
        <strain evidence="11">CBS 366.77</strain>
    </source>
</reference>
<evidence type="ECO:0000313" key="11">
    <source>
        <dbReference type="Proteomes" id="UP000266188"/>
    </source>
</evidence>
<proteinExistence type="predicted"/>
<dbReference type="Pfam" id="PF04082">
    <property type="entry name" value="Fungal_trans"/>
    <property type="match status" value="1"/>
</dbReference>
<dbReference type="Proteomes" id="UP000266188">
    <property type="component" value="Unassembled WGS sequence"/>
</dbReference>
<feature type="domain" description="Zn(2)-C6 fungal-type" evidence="9">
    <location>
        <begin position="98"/>
        <end position="132"/>
    </location>
</feature>
<dbReference type="InterPro" id="IPR001138">
    <property type="entry name" value="Zn2Cys6_DnaBD"/>
</dbReference>
<dbReference type="OrthoDB" id="8062037at2759"/>
<evidence type="ECO:0000256" key="2">
    <source>
        <dbReference type="ARBA" id="ARBA00022723"/>
    </source>
</evidence>
<feature type="region of interest" description="Disordered" evidence="8">
    <location>
        <begin position="628"/>
        <end position="649"/>
    </location>
</feature>
<keyword evidence="3" id="KW-0862">Zinc</keyword>
<dbReference type="PANTHER" id="PTHR31845">
    <property type="entry name" value="FINGER DOMAIN PROTEIN, PUTATIVE-RELATED"/>
    <property type="match status" value="1"/>
</dbReference>
<dbReference type="GO" id="GO:0005634">
    <property type="term" value="C:nucleus"/>
    <property type="evidence" value="ECO:0007669"/>
    <property type="project" value="UniProtKB-SubCell"/>
</dbReference>
<keyword evidence="2" id="KW-0479">Metal-binding</keyword>
<organism evidence="10 11">
    <name type="scientific">Aspergillus sclerotialis</name>
    <dbReference type="NCBI Taxonomy" id="2070753"/>
    <lineage>
        <taxon>Eukaryota</taxon>
        <taxon>Fungi</taxon>
        <taxon>Dikarya</taxon>
        <taxon>Ascomycota</taxon>
        <taxon>Pezizomycotina</taxon>
        <taxon>Eurotiomycetes</taxon>
        <taxon>Eurotiomycetidae</taxon>
        <taxon>Eurotiales</taxon>
        <taxon>Aspergillaceae</taxon>
        <taxon>Aspergillus</taxon>
        <taxon>Aspergillus subgen. Polypaecilum</taxon>
    </lineage>
</organism>
<keyword evidence="7" id="KW-0539">Nucleus</keyword>
<dbReference type="PROSITE" id="PS50048">
    <property type="entry name" value="ZN2_CY6_FUNGAL_2"/>
    <property type="match status" value="1"/>
</dbReference>
<evidence type="ECO:0000256" key="8">
    <source>
        <dbReference type="SAM" id="MobiDB-lite"/>
    </source>
</evidence>
<dbReference type="AlphaFoldDB" id="A0A3A2Z5Z9"/>
<feature type="compositionally biased region" description="Basic and acidic residues" evidence="8">
    <location>
        <begin position="30"/>
        <end position="42"/>
    </location>
</feature>
<name>A0A3A2Z5Z9_9EURO</name>
<evidence type="ECO:0000256" key="4">
    <source>
        <dbReference type="ARBA" id="ARBA00023015"/>
    </source>
</evidence>
<keyword evidence="11" id="KW-1185">Reference proteome</keyword>